<feature type="compositionally biased region" description="Polar residues" evidence="2">
    <location>
        <begin position="136"/>
        <end position="148"/>
    </location>
</feature>
<evidence type="ECO:0000256" key="2">
    <source>
        <dbReference type="SAM" id="MobiDB-lite"/>
    </source>
</evidence>
<evidence type="ECO:0000259" key="3">
    <source>
        <dbReference type="Pfam" id="PF07202"/>
    </source>
</evidence>
<dbReference type="Proteomes" id="UP000472260">
    <property type="component" value="Unassembled WGS sequence"/>
</dbReference>
<dbReference type="GO" id="GO:0005813">
    <property type="term" value="C:centrosome"/>
    <property type="evidence" value="ECO:0007669"/>
    <property type="project" value="TreeGrafter"/>
</dbReference>
<dbReference type="GO" id="GO:0015631">
    <property type="term" value="F:tubulin binding"/>
    <property type="evidence" value="ECO:0007669"/>
    <property type="project" value="TreeGrafter"/>
</dbReference>
<dbReference type="InterPro" id="IPR026581">
    <property type="entry name" value="TCP10L/CENPJ"/>
</dbReference>
<feature type="domain" description="Centromere protein J C-terminal" evidence="3">
    <location>
        <begin position="394"/>
        <end position="424"/>
    </location>
</feature>
<dbReference type="GO" id="GO:0060271">
    <property type="term" value="P:cilium assembly"/>
    <property type="evidence" value="ECO:0007669"/>
    <property type="project" value="TreeGrafter"/>
</dbReference>
<dbReference type="InterPro" id="IPR047002">
    <property type="entry name" value="Tcp10_C_sf"/>
</dbReference>
<protein>
    <recommendedName>
        <fullName evidence="3">Centromere protein J C-terminal domain-containing protein</fullName>
    </recommendedName>
</protein>
<dbReference type="AlphaFoldDB" id="A0A671NGV0"/>
<evidence type="ECO:0000313" key="5">
    <source>
        <dbReference type="Proteomes" id="UP000472260"/>
    </source>
</evidence>
<evidence type="ECO:0000313" key="4">
    <source>
        <dbReference type="Ensembl" id="ENSSANP00000044751.1"/>
    </source>
</evidence>
<reference evidence="4" key="2">
    <citation type="submission" date="2025-09" db="UniProtKB">
        <authorList>
            <consortium name="Ensembl"/>
        </authorList>
    </citation>
    <scope>IDENTIFICATION</scope>
</reference>
<evidence type="ECO:0000256" key="1">
    <source>
        <dbReference type="ARBA" id="ARBA00005627"/>
    </source>
</evidence>
<dbReference type="Ensembl" id="ENSSANT00000047598.1">
    <property type="protein sequence ID" value="ENSSANP00000044751.1"/>
    <property type="gene ID" value="ENSSANG00000022595.1"/>
</dbReference>
<dbReference type="Gene3D" id="2.60.450.20">
    <property type="match status" value="1"/>
</dbReference>
<reference evidence="4" key="1">
    <citation type="submission" date="2025-08" db="UniProtKB">
        <authorList>
            <consortium name="Ensembl"/>
        </authorList>
    </citation>
    <scope>IDENTIFICATION</scope>
</reference>
<dbReference type="GO" id="GO:0005814">
    <property type="term" value="C:centriole"/>
    <property type="evidence" value="ECO:0007669"/>
    <property type="project" value="TreeGrafter"/>
</dbReference>
<dbReference type="PANTHER" id="PTHR10331">
    <property type="entry name" value="T COMPLEX PROTEIN 10"/>
    <property type="match status" value="1"/>
</dbReference>
<accession>A0A671NGV0</accession>
<dbReference type="PANTHER" id="PTHR10331:SF28">
    <property type="entry name" value="CENTROMERE PROTEIN J-LIKE"/>
    <property type="match status" value="1"/>
</dbReference>
<proteinExistence type="inferred from homology"/>
<feature type="domain" description="Centromere protein J C-terminal" evidence="3">
    <location>
        <begin position="357"/>
        <end position="390"/>
    </location>
</feature>
<dbReference type="Pfam" id="PF07202">
    <property type="entry name" value="Tcp10_C"/>
    <property type="match status" value="3"/>
</dbReference>
<feature type="region of interest" description="Disordered" evidence="2">
    <location>
        <begin position="1"/>
        <end position="79"/>
    </location>
</feature>
<sequence length="436" mass="48789">MESLALSDSHDSASSEDGPNSQSHRPLPHYLSRHTDHKDQSLDLSDGDYASDVPSETRFNEEHHTSTPMSSSSSFSSDSELKSLEGLQISSLKQQLMERESHWLQAHSLLQSCVEALTRENQELHSRLNVNKRSHQSAGSSTLQSGSYSTVRGSTIRTARWPGASMKDIRDSRRICHLPDRATAASARHFIISRSRHLAIPWFAVCNFSKISLCKDFGITSQQPFNSSPFSTVNSPANWKYGCTMASTLLLVGQPSREYFFTSCKTGSVERLFWSGCRVITFRNGTKKEIGVDKSVTVTFFNGDVKRTLADGTVVCITITGVLQHFKIHKLFCEKHHPDGTRETSFPDGTVKILHSDGQEESIFPDGTVVKISPHGEKVVEFTNGQREIHTSQYKRRMFPDGTVKTVYTNGRQETKFSSGRLRIKNNEGLIILDKK</sequence>
<feature type="domain" description="Centromere protein J C-terminal" evidence="3">
    <location>
        <begin position="334"/>
        <end position="353"/>
    </location>
</feature>
<feature type="compositionally biased region" description="Low complexity" evidence="2">
    <location>
        <begin position="66"/>
        <end position="78"/>
    </location>
</feature>
<comment type="similarity">
    <text evidence="1">Belongs to the TCP10 family.</text>
</comment>
<feature type="region of interest" description="Disordered" evidence="2">
    <location>
        <begin position="129"/>
        <end position="148"/>
    </location>
</feature>
<keyword evidence="5" id="KW-1185">Reference proteome</keyword>
<name>A0A671NGV0_9TELE</name>
<dbReference type="GO" id="GO:0061511">
    <property type="term" value="P:centriole elongation"/>
    <property type="evidence" value="ECO:0007669"/>
    <property type="project" value="TreeGrafter"/>
</dbReference>
<organism evidence="4 5">
    <name type="scientific">Sinocyclocheilus anshuiensis</name>
    <dbReference type="NCBI Taxonomy" id="1608454"/>
    <lineage>
        <taxon>Eukaryota</taxon>
        <taxon>Metazoa</taxon>
        <taxon>Chordata</taxon>
        <taxon>Craniata</taxon>
        <taxon>Vertebrata</taxon>
        <taxon>Euteleostomi</taxon>
        <taxon>Actinopterygii</taxon>
        <taxon>Neopterygii</taxon>
        <taxon>Teleostei</taxon>
        <taxon>Ostariophysi</taxon>
        <taxon>Cypriniformes</taxon>
        <taxon>Cyprinidae</taxon>
        <taxon>Cyprininae</taxon>
        <taxon>Sinocyclocheilus</taxon>
    </lineage>
</organism>
<dbReference type="InterPro" id="IPR009852">
    <property type="entry name" value="CENPJ_C_dom"/>
</dbReference>